<keyword evidence="3" id="KW-1185">Reference proteome</keyword>
<evidence type="ECO:0000313" key="2">
    <source>
        <dbReference type="EMBL" id="SCB84799.1"/>
    </source>
</evidence>
<evidence type="ECO:0000259" key="1">
    <source>
        <dbReference type="Pfam" id="PF13454"/>
    </source>
</evidence>
<dbReference type="Proteomes" id="UP000199268">
    <property type="component" value="Unassembled WGS sequence"/>
</dbReference>
<dbReference type="PANTHER" id="PTHR40254">
    <property type="entry name" value="BLR0577 PROTEIN"/>
    <property type="match status" value="1"/>
</dbReference>
<dbReference type="Pfam" id="PF13454">
    <property type="entry name" value="NAD_binding_9"/>
    <property type="match status" value="1"/>
</dbReference>
<dbReference type="InterPro" id="IPR052189">
    <property type="entry name" value="L-asp_N-monooxygenase_NS-form"/>
</dbReference>
<gene>
    <name evidence="2" type="ORF">GA0061074_102155</name>
</gene>
<feature type="domain" description="FAD-dependent urate hydroxylase HpyO/Asp monooxygenase CreE-like FAD/NAD(P)-binding" evidence="1">
    <location>
        <begin position="4"/>
        <end position="183"/>
    </location>
</feature>
<dbReference type="AlphaFoldDB" id="A0A1C3ZQX0"/>
<dbReference type="InterPro" id="IPR036188">
    <property type="entry name" value="FAD/NAD-bd_sf"/>
</dbReference>
<protein>
    <submittedName>
        <fullName evidence="2">FAD-NAD(P)-binding</fullName>
    </submittedName>
</protein>
<name>A0A1C3ZQX0_9LACO</name>
<organism evidence="2 3">
    <name type="scientific">Weissella bombi</name>
    <dbReference type="NCBI Taxonomy" id="1505725"/>
    <lineage>
        <taxon>Bacteria</taxon>
        <taxon>Bacillati</taxon>
        <taxon>Bacillota</taxon>
        <taxon>Bacilli</taxon>
        <taxon>Lactobacillales</taxon>
        <taxon>Lactobacillaceae</taxon>
        <taxon>Weissella</taxon>
    </lineage>
</organism>
<dbReference type="RefSeq" id="WP_092461685.1">
    <property type="nucleotide sequence ID" value="NZ_BJEE01000001.1"/>
</dbReference>
<dbReference type="InterPro" id="IPR038732">
    <property type="entry name" value="HpyO/CreE_NAD-binding"/>
</dbReference>
<dbReference type="OrthoDB" id="6309046at2"/>
<proteinExistence type="predicted"/>
<accession>A0A1C3ZQX0</accession>
<dbReference type="EMBL" id="FMAO01000002">
    <property type="protein sequence ID" value="SCB84799.1"/>
    <property type="molecule type" value="Genomic_DNA"/>
</dbReference>
<dbReference type="STRING" id="1505725.GA0061074_102155"/>
<reference evidence="3" key="1">
    <citation type="submission" date="2016-08" db="EMBL/GenBank/DDBJ databases">
        <authorList>
            <person name="Varghese N."/>
            <person name="Submissions Spin"/>
        </authorList>
    </citation>
    <scope>NUCLEOTIDE SEQUENCE [LARGE SCALE GENOMIC DNA]</scope>
    <source>
        <strain evidence="3">R-53094</strain>
    </source>
</reference>
<dbReference type="PANTHER" id="PTHR40254:SF1">
    <property type="entry name" value="BLR0577 PROTEIN"/>
    <property type="match status" value="1"/>
</dbReference>
<evidence type="ECO:0000313" key="3">
    <source>
        <dbReference type="Proteomes" id="UP000199268"/>
    </source>
</evidence>
<dbReference type="Gene3D" id="3.50.50.60">
    <property type="entry name" value="FAD/NAD(P)-binding domain"/>
    <property type="match status" value="1"/>
</dbReference>
<sequence length="615" mass="69640">MKIVLVGAGPRNLTLLERLMSYAKGTTDPIDITLYDNFPIGGRVWNPDQDPTFLMNTVTRQLTLFPDPSVPNHAATATYGPNFYEWAVTYGKEYVERRQFINEEHFLDEIARINPNRFTSRALFGAYAQWFYERLGSQVPGNVILSYERKQITDVARQDSQYTVTLADGKSFIADKVILATGMTDSVLSPEQQAFADAADANKNMLYIAPTHPAEAHLDAIPARQKVVLRGLGLSFFDYLAKLTIGRGGRFARDNNSVLYYLPSGNEPHIIAGSRRGLPLHARGINQKVNAGYKPLFFTNKNLDKLAAENDGQLSYDAFFKLLKKELEYKHYRNTINDFGITWPFNANHFMTALAESDDLNTTARQFGVAEEYIMDWKRILDPVADVPEEVEYSDFMMNYLTWDINDAYKGNDDAPYAGAFDMLRDIRSVIRHYLDAGYLNDDEYEKFLKHFNPFNSLISVGPPILRIEQMRALIEAGLLTVAGPGLKVDIQDTHYVVTDSRHNRWTVDNLVEAHLSPLSLTNTNNTLLANLRDHELLSEATYTRSDGTTYSVGGMRMNKDTLTAIDTHDQEVPGLFIWGVPTEGWSWFTTFSPRPDISDKNLIDAENIAHTIFE</sequence>
<dbReference type="SUPFAM" id="SSF51905">
    <property type="entry name" value="FAD/NAD(P)-binding domain"/>
    <property type="match status" value="1"/>
</dbReference>